<organism evidence="1 2">
    <name type="scientific">Halteria grandinella</name>
    <dbReference type="NCBI Taxonomy" id="5974"/>
    <lineage>
        <taxon>Eukaryota</taxon>
        <taxon>Sar</taxon>
        <taxon>Alveolata</taxon>
        <taxon>Ciliophora</taxon>
        <taxon>Intramacronucleata</taxon>
        <taxon>Spirotrichea</taxon>
        <taxon>Stichotrichia</taxon>
        <taxon>Sporadotrichida</taxon>
        <taxon>Halteriidae</taxon>
        <taxon>Halteria</taxon>
    </lineage>
</organism>
<evidence type="ECO:0000313" key="2">
    <source>
        <dbReference type="Proteomes" id="UP000785679"/>
    </source>
</evidence>
<dbReference type="Proteomes" id="UP000785679">
    <property type="component" value="Unassembled WGS sequence"/>
</dbReference>
<reference evidence="1" key="1">
    <citation type="submission" date="2019-06" db="EMBL/GenBank/DDBJ databases">
        <authorList>
            <person name="Zheng W."/>
        </authorList>
    </citation>
    <scope>NUCLEOTIDE SEQUENCE</scope>
    <source>
        <strain evidence="1">QDHG01</strain>
    </source>
</reference>
<proteinExistence type="predicted"/>
<accession>A0A8J8SZR2</accession>
<evidence type="ECO:0000313" key="1">
    <source>
        <dbReference type="EMBL" id="TNV76248.1"/>
    </source>
</evidence>
<comment type="caution">
    <text evidence="1">The sequence shown here is derived from an EMBL/GenBank/DDBJ whole genome shotgun (WGS) entry which is preliminary data.</text>
</comment>
<keyword evidence="2" id="KW-1185">Reference proteome</keyword>
<name>A0A8J8SZR2_HALGN</name>
<dbReference type="EMBL" id="RRYP01013925">
    <property type="protein sequence ID" value="TNV76248.1"/>
    <property type="molecule type" value="Genomic_DNA"/>
</dbReference>
<sequence length="128" mass="14240">MKEPSELKIINYEFAKYSKYIGNYYPFFCSPVSFLSCSSPFQPQFTFRQSASITAGTKTAQTLPNHTCKRDKTALPRAGAPISISAGRYVGLKPLSAKMQIKLSIAIRHCMHASPDATDHALEQSEIY</sequence>
<dbReference type="AlphaFoldDB" id="A0A8J8SZR2"/>
<protein>
    <submittedName>
        <fullName evidence="1">Uncharacterized protein</fullName>
    </submittedName>
</protein>
<gene>
    <name evidence="1" type="ORF">FGO68_gene11381</name>
</gene>